<dbReference type="PANTHER" id="PTHR46094">
    <property type="entry name" value="INTEGRATOR COMPLEX SUBUNIT 9"/>
    <property type="match status" value="1"/>
</dbReference>
<dbReference type="SUPFAM" id="SSF56281">
    <property type="entry name" value="Metallo-hydrolase/oxidoreductase"/>
    <property type="match status" value="1"/>
</dbReference>
<keyword evidence="5" id="KW-0539">Nucleus</keyword>
<evidence type="ECO:0000259" key="6">
    <source>
        <dbReference type="SMART" id="SM01027"/>
    </source>
</evidence>
<evidence type="ECO:0000256" key="2">
    <source>
        <dbReference type="ARBA" id="ARBA00004496"/>
    </source>
</evidence>
<dbReference type="GO" id="GO:0005737">
    <property type="term" value="C:cytoplasm"/>
    <property type="evidence" value="ECO:0007669"/>
    <property type="project" value="UniProtKB-SubCell"/>
</dbReference>
<proteinExistence type="inferred from homology"/>
<dbReference type="SMART" id="SM01027">
    <property type="entry name" value="Beta-Casp"/>
    <property type="match status" value="1"/>
</dbReference>
<dbReference type="AlphaFoldDB" id="A0A8S1EDG9"/>
<evidence type="ECO:0000256" key="1">
    <source>
        <dbReference type="ARBA" id="ARBA00004123"/>
    </source>
</evidence>
<reference evidence="7 8" key="1">
    <citation type="submission" date="2020-04" db="EMBL/GenBank/DDBJ databases">
        <authorList>
            <person name="Laetsch R D."/>
            <person name="Stevens L."/>
            <person name="Kumar S."/>
            <person name="Blaxter L. M."/>
        </authorList>
    </citation>
    <scope>NUCLEOTIDE SEQUENCE [LARGE SCALE GENOMIC DNA]</scope>
</reference>
<keyword evidence="4" id="KW-0963">Cytoplasm</keyword>
<dbReference type="InterPro" id="IPR001279">
    <property type="entry name" value="Metallo-B-lactamas"/>
</dbReference>
<gene>
    <name evidence="7" type="ORF">CBOVIS_LOCUS2060</name>
</gene>
<dbReference type="Pfam" id="PF10996">
    <property type="entry name" value="Beta-Casp"/>
    <property type="match status" value="1"/>
</dbReference>
<dbReference type="Proteomes" id="UP000494206">
    <property type="component" value="Unassembled WGS sequence"/>
</dbReference>
<protein>
    <recommendedName>
        <fullName evidence="6">Beta-Casp domain-containing protein</fullName>
    </recommendedName>
</protein>
<evidence type="ECO:0000313" key="7">
    <source>
        <dbReference type="EMBL" id="CAB3398824.1"/>
    </source>
</evidence>
<dbReference type="OrthoDB" id="5600060at2759"/>
<dbReference type="PANTHER" id="PTHR46094:SF1">
    <property type="entry name" value="INTEGRATOR COMPLEX SUBUNIT 9"/>
    <property type="match status" value="1"/>
</dbReference>
<comment type="similarity">
    <text evidence="3">Belongs to the metallo-beta-lactamase superfamily. RNA-metabolizing metallo-beta-lactamase-like family. INTS9 subfamily.</text>
</comment>
<dbReference type="Pfam" id="PF16661">
    <property type="entry name" value="Lactamase_B_6"/>
    <property type="match status" value="1"/>
</dbReference>
<evidence type="ECO:0000313" key="8">
    <source>
        <dbReference type="Proteomes" id="UP000494206"/>
    </source>
</evidence>
<dbReference type="InterPro" id="IPR022712">
    <property type="entry name" value="Beta_Casp"/>
</dbReference>
<name>A0A8S1EDG9_9PELO</name>
<dbReference type="GO" id="GO:0034472">
    <property type="term" value="P:snRNA 3'-end processing"/>
    <property type="evidence" value="ECO:0007669"/>
    <property type="project" value="TreeGrafter"/>
</dbReference>
<dbReference type="InterPro" id="IPR036866">
    <property type="entry name" value="RibonucZ/Hydroxyglut_hydro"/>
</dbReference>
<organism evidence="7 8">
    <name type="scientific">Caenorhabditis bovis</name>
    <dbReference type="NCBI Taxonomy" id="2654633"/>
    <lineage>
        <taxon>Eukaryota</taxon>
        <taxon>Metazoa</taxon>
        <taxon>Ecdysozoa</taxon>
        <taxon>Nematoda</taxon>
        <taxon>Chromadorea</taxon>
        <taxon>Rhabditida</taxon>
        <taxon>Rhabditina</taxon>
        <taxon>Rhabditomorpha</taxon>
        <taxon>Rhabditoidea</taxon>
        <taxon>Rhabditidae</taxon>
        <taxon>Peloderinae</taxon>
        <taxon>Caenorhabditis</taxon>
    </lineage>
</organism>
<evidence type="ECO:0000256" key="5">
    <source>
        <dbReference type="ARBA" id="ARBA00023242"/>
    </source>
</evidence>
<dbReference type="GO" id="GO:0032039">
    <property type="term" value="C:integrator complex"/>
    <property type="evidence" value="ECO:0007669"/>
    <property type="project" value="InterPro"/>
</dbReference>
<sequence length="613" mass="69709">MPYVYQSARLKDAHSSKRFNIPYIKEVGHKVYVESAPEVRHAMINTLKMDEVDVILVSNIENFVGLPFYTEGTGFSGKVFMTDAVFELGKVAIEEMVEYFARIDFPAIDNRWKDEDVYTSFPNVPHSKPASWHSFYSEHVLDSCYNRVTTLSFNQTIEVFRIEITPICNGYSLGSANWTIKTENEKVGYLSASSKILSHVKTLDTQGLRSCDYMLISSMNRIVDITLENVYHRVREIVSTTLKRGGNVLLPISSVGCVYDLLEAVSDVIDQTPGISIDTPIYLISPKAKNSIALASISAEWMSPHWQNNVYKPEEPFRHSALVKAGRLKIYDSLYGEFSKEYKTPCVMFAGHSTLRIGDAAHMVEVWGWDSRNAVILTDPDLAFDDVRDPFKELPIAFMSCPMDFRLSFDELHAILADVKPGFVISPPQFMSPLMPNRSDLMLNYGLGGVTSIMFDEPMILSKLTKKKEMNVKVKVHPDIVKNLKFMKHPIDRNLAVAPINCHLSCYNNQFELLPIPNDGFKRKKRNGIVTSAQLTSFLKKRKLEFTEVRLSDQTTKIVKIPSLEGSVTIYEARNRIKITAAYEEKRRKIHEIITNMTDEDEGYTLNMEIEPI</sequence>
<evidence type="ECO:0000256" key="4">
    <source>
        <dbReference type="ARBA" id="ARBA00022490"/>
    </source>
</evidence>
<comment type="subcellular location">
    <subcellularLocation>
        <location evidence="2">Cytoplasm</location>
    </subcellularLocation>
    <subcellularLocation>
        <location evidence="1">Nucleus</location>
    </subcellularLocation>
</comment>
<dbReference type="Gene3D" id="3.60.15.10">
    <property type="entry name" value="Ribonuclease Z/Hydroxyacylglutathione hydrolase-like"/>
    <property type="match status" value="1"/>
</dbReference>
<feature type="domain" description="Beta-Casp" evidence="6">
    <location>
        <begin position="258"/>
        <end position="386"/>
    </location>
</feature>
<keyword evidence="8" id="KW-1185">Reference proteome</keyword>
<dbReference type="Gene3D" id="3.40.50.10890">
    <property type="match status" value="1"/>
</dbReference>
<evidence type="ECO:0000256" key="3">
    <source>
        <dbReference type="ARBA" id="ARBA00006861"/>
    </source>
</evidence>
<accession>A0A8S1EDG9</accession>
<dbReference type="EMBL" id="CADEPM010000001">
    <property type="protein sequence ID" value="CAB3398824.1"/>
    <property type="molecule type" value="Genomic_DNA"/>
</dbReference>
<dbReference type="InterPro" id="IPR027074">
    <property type="entry name" value="Integrator_9su"/>
</dbReference>
<comment type="caution">
    <text evidence="7">The sequence shown here is derived from an EMBL/GenBank/DDBJ whole genome shotgun (WGS) entry which is preliminary data.</text>
</comment>